<dbReference type="Proteomes" id="UP000002743">
    <property type="component" value="Chromosome"/>
</dbReference>
<dbReference type="HOGENOM" id="CLU_1641751_0_0_4"/>
<dbReference type="EMBL" id="CP001674">
    <property type="protein sequence ID" value="ACT51269.1"/>
    <property type="molecule type" value="Genomic_DNA"/>
</dbReference>
<dbReference type="STRING" id="582744.Msip34_2027"/>
<reference evidence="1 2" key="2">
    <citation type="journal article" date="2011" name="J. Bacteriol.">
        <title>Genomes of three methylotrophs from a single niche uncover genetic and metabolic divergence of Methylophilaceae.</title>
        <authorList>
            <person name="Lapidus A."/>
            <person name="Clum A."/>
            <person name="Labutti K."/>
            <person name="Kaluzhnaya M.G."/>
            <person name="Lim S."/>
            <person name="Beck D.A."/>
            <person name="Glavina Del Rio T."/>
            <person name="Nolan M."/>
            <person name="Mavromatis K."/>
            <person name="Huntemann M."/>
            <person name="Lucas S."/>
            <person name="Lidstrom M.E."/>
            <person name="Ivanova N."/>
            <person name="Chistoserdova L."/>
        </authorList>
    </citation>
    <scope>NUCLEOTIDE SEQUENCE [LARGE SCALE GENOMIC DNA]</scope>
    <source>
        <strain evidence="1 2">SIP3-4</strain>
    </source>
</reference>
<sequence length="161" mass="19746">MLENLEDLKDYELQEIKKDYSKKINSINIKLKKLEVEKKSFTVFYQLIDKIIQDRYKNKKRNEFIHEMKENGLTEEEKSIPYFEDYYNYFVEDDNVYTELYLQYQYDIQSTIYISDLVKEEFKKGHDFHDLKGLIDIAIHNIDQFLWNKCCSERPDYNDED</sequence>
<reference evidence="2" key="1">
    <citation type="submission" date="2009-07" db="EMBL/GenBank/DDBJ databases">
        <title>Complete sequence of chromosome of Methylovorus sp. SIP3-4.</title>
        <authorList>
            <person name="Lucas S."/>
            <person name="Copeland A."/>
            <person name="Lapidus A."/>
            <person name="Glavina del Rio T."/>
            <person name="Tice H."/>
            <person name="Bruce D."/>
            <person name="Goodwin L."/>
            <person name="Pitluck S."/>
            <person name="Clum A."/>
            <person name="Larimer F."/>
            <person name="Land M."/>
            <person name="Hauser L."/>
            <person name="Kyrpides N."/>
            <person name="Mikhailova N."/>
            <person name="Kayluzhnaya M."/>
            <person name="Chistoserdova L."/>
        </authorList>
    </citation>
    <scope>NUCLEOTIDE SEQUENCE [LARGE SCALE GENOMIC DNA]</scope>
    <source>
        <strain evidence="2">SIP3-4</strain>
    </source>
</reference>
<dbReference type="KEGG" id="mei:Msip34_2027"/>
<evidence type="ECO:0000313" key="2">
    <source>
        <dbReference type="Proteomes" id="UP000002743"/>
    </source>
</evidence>
<dbReference type="RefSeq" id="WP_015830616.1">
    <property type="nucleotide sequence ID" value="NC_012969.1"/>
</dbReference>
<accession>C6X7U2</accession>
<protein>
    <submittedName>
        <fullName evidence="1">Uncharacterized protein</fullName>
    </submittedName>
</protein>
<evidence type="ECO:0000313" key="1">
    <source>
        <dbReference type="EMBL" id="ACT51269.1"/>
    </source>
</evidence>
<dbReference type="AlphaFoldDB" id="C6X7U2"/>
<gene>
    <name evidence="1" type="ordered locus">Msip34_2027</name>
</gene>
<name>C6X7U2_METGS</name>
<organism evidence="1 2">
    <name type="scientific">Methylovorus glucosotrophus (strain SIP3-4)</name>
    <dbReference type="NCBI Taxonomy" id="582744"/>
    <lineage>
        <taxon>Bacteria</taxon>
        <taxon>Pseudomonadati</taxon>
        <taxon>Pseudomonadota</taxon>
        <taxon>Betaproteobacteria</taxon>
        <taxon>Nitrosomonadales</taxon>
        <taxon>Methylophilaceae</taxon>
        <taxon>Methylovorus</taxon>
    </lineage>
</organism>
<keyword evidence="2" id="KW-1185">Reference proteome</keyword>
<proteinExistence type="predicted"/>